<protein>
    <submittedName>
        <fullName evidence="1">Uncharacterized protein</fullName>
    </submittedName>
</protein>
<reference evidence="1" key="1">
    <citation type="submission" date="2019-04" db="EMBL/GenBank/DDBJ databases">
        <title>Microbes associate with the intestines of laboratory mice.</title>
        <authorList>
            <person name="Navarre W."/>
            <person name="Wong E."/>
            <person name="Huang K."/>
            <person name="Tropini C."/>
            <person name="Ng K."/>
            <person name="Yu B."/>
        </authorList>
    </citation>
    <scope>NUCLEOTIDE SEQUENCE</scope>
    <source>
        <strain evidence="1">NM04_E33</strain>
    </source>
</reference>
<keyword evidence="2" id="KW-1185">Reference proteome</keyword>
<proteinExistence type="predicted"/>
<sequence length="106" mass="12809">MAQSDVIEIVQGLCKLYKGEDTNPYNPDNVPQSEWANEYLKFQIWDAEYSVVKGFEWWYDMWKHQRPKQLADNEEKAEEVYKLAIFDKLQKMKREDIDFQAMYFAL</sequence>
<dbReference type="Proteomes" id="UP000306319">
    <property type="component" value="Unassembled WGS sequence"/>
</dbReference>
<gene>
    <name evidence="1" type="ORF">E5331_04170</name>
</gene>
<accession>A0AC61RJH0</accession>
<dbReference type="EMBL" id="SRYB01000004">
    <property type="protein sequence ID" value="TGY79991.1"/>
    <property type="molecule type" value="Genomic_DNA"/>
</dbReference>
<evidence type="ECO:0000313" key="2">
    <source>
        <dbReference type="Proteomes" id="UP000306319"/>
    </source>
</evidence>
<organism evidence="1 2">
    <name type="scientific">Lepagella muris</name>
    <dbReference type="NCBI Taxonomy" id="3032870"/>
    <lineage>
        <taxon>Bacteria</taxon>
        <taxon>Pseudomonadati</taxon>
        <taxon>Bacteroidota</taxon>
        <taxon>Bacteroidia</taxon>
        <taxon>Bacteroidales</taxon>
        <taxon>Muribaculaceae</taxon>
        <taxon>Lepagella</taxon>
    </lineage>
</organism>
<evidence type="ECO:0000313" key="1">
    <source>
        <dbReference type="EMBL" id="TGY79991.1"/>
    </source>
</evidence>
<name>A0AC61RJH0_9BACT</name>
<comment type="caution">
    <text evidence="1">The sequence shown here is derived from an EMBL/GenBank/DDBJ whole genome shotgun (WGS) entry which is preliminary data.</text>
</comment>